<proteinExistence type="inferred from homology"/>
<protein>
    <submittedName>
        <fullName evidence="7">Arylsulfatase I</fullName>
    </submittedName>
</protein>
<dbReference type="Gene3D" id="3.40.720.10">
    <property type="entry name" value="Alkaline Phosphatase, subunit A"/>
    <property type="match status" value="1"/>
</dbReference>
<evidence type="ECO:0000313" key="8">
    <source>
        <dbReference type="Proteomes" id="UP000054359"/>
    </source>
</evidence>
<keyword evidence="8" id="KW-1185">Reference proteome</keyword>
<evidence type="ECO:0000259" key="6">
    <source>
        <dbReference type="Pfam" id="PF00884"/>
    </source>
</evidence>
<dbReference type="InterPro" id="IPR017850">
    <property type="entry name" value="Alkaline_phosphatase_core_sf"/>
</dbReference>
<evidence type="ECO:0000256" key="3">
    <source>
        <dbReference type="ARBA" id="ARBA00022723"/>
    </source>
</evidence>
<feature type="domain" description="Sulfatase N-terminal" evidence="6">
    <location>
        <begin position="2"/>
        <end position="63"/>
    </location>
</feature>
<comment type="similarity">
    <text evidence="2">Belongs to the sulfatase family.</text>
</comment>
<name>A0A087U8T3_STEMI</name>
<organism evidence="7 8">
    <name type="scientific">Stegodyphus mimosarum</name>
    <name type="common">African social velvet spider</name>
    <dbReference type="NCBI Taxonomy" id="407821"/>
    <lineage>
        <taxon>Eukaryota</taxon>
        <taxon>Metazoa</taxon>
        <taxon>Ecdysozoa</taxon>
        <taxon>Arthropoda</taxon>
        <taxon>Chelicerata</taxon>
        <taxon>Arachnida</taxon>
        <taxon>Araneae</taxon>
        <taxon>Araneomorphae</taxon>
        <taxon>Entelegynae</taxon>
        <taxon>Eresoidea</taxon>
        <taxon>Eresidae</taxon>
        <taxon>Stegodyphus</taxon>
    </lineage>
</organism>
<sequence>MLENSIIVFASDNGGEVNVKKSGYASNYPLRGRKRTPFEGGIRVPAVLWSPLLGLRESRTSNQLMHV</sequence>
<evidence type="ECO:0000313" key="7">
    <source>
        <dbReference type="EMBL" id="KFM73772.1"/>
    </source>
</evidence>
<dbReference type="PANTHER" id="PTHR10342">
    <property type="entry name" value="ARYLSULFATASE"/>
    <property type="match status" value="1"/>
</dbReference>
<dbReference type="InterPro" id="IPR000917">
    <property type="entry name" value="Sulfatase_N"/>
</dbReference>
<dbReference type="AlphaFoldDB" id="A0A087U8T3"/>
<accession>A0A087U8T3</accession>
<dbReference type="InterPro" id="IPR047115">
    <property type="entry name" value="ARSB"/>
</dbReference>
<gene>
    <name evidence="7" type="ORF">X975_17062</name>
</gene>
<keyword evidence="3" id="KW-0479">Metal-binding</keyword>
<dbReference type="SUPFAM" id="SSF53649">
    <property type="entry name" value="Alkaline phosphatase-like"/>
    <property type="match status" value="1"/>
</dbReference>
<keyword evidence="4" id="KW-0106">Calcium</keyword>
<dbReference type="STRING" id="407821.A0A087U8T3"/>
<evidence type="ECO:0000256" key="4">
    <source>
        <dbReference type="ARBA" id="ARBA00022837"/>
    </source>
</evidence>
<evidence type="ECO:0000256" key="5">
    <source>
        <dbReference type="ARBA" id="ARBA00023180"/>
    </source>
</evidence>
<dbReference type="OMA" id="SNWPLRV"/>
<dbReference type="EMBL" id="KK118751">
    <property type="protein sequence ID" value="KFM73772.1"/>
    <property type="molecule type" value="Genomic_DNA"/>
</dbReference>
<evidence type="ECO:0000256" key="2">
    <source>
        <dbReference type="ARBA" id="ARBA00008779"/>
    </source>
</evidence>
<dbReference type="GO" id="GO:0008484">
    <property type="term" value="F:sulfuric ester hydrolase activity"/>
    <property type="evidence" value="ECO:0007669"/>
    <property type="project" value="InterPro"/>
</dbReference>
<feature type="non-terminal residue" evidence="7">
    <location>
        <position position="67"/>
    </location>
</feature>
<keyword evidence="5" id="KW-0325">Glycoprotein</keyword>
<dbReference type="OrthoDB" id="6433384at2759"/>
<dbReference type="Proteomes" id="UP000054359">
    <property type="component" value="Unassembled WGS sequence"/>
</dbReference>
<dbReference type="GO" id="GO:0046872">
    <property type="term" value="F:metal ion binding"/>
    <property type="evidence" value="ECO:0007669"/>
    <property type="project" value="UniProtKB-KW"/>
</dbReference>
<reference evidence="7 8" key="1">
    <citation type="submission" date="2013-11" db="EMBL/GenBank/DDBJ databases">
        <title>Genome sequencing of Stegodyphus mimosarum.</title>
        <authorList>
            <person name="Bechsgaard J."/>
        </authorList>
    </citation>
    <scope>NUCLEOTIDE SEQUENCE [LARGE SCALE GENOMIC DNA]</scope>
</reference>
<comment type="cofactor">
    <cofactor evidence="1">
        <name>Ca(2+)</name>
        <dbReference type="ChEBI" id="CHEBI:29108"/>
    </cofactor>
</comment>
<dbReference type="Pfam" id="PF00884">
    <property type="entry name" value="Sulfatase"/>
    <property type="match status" value="1"/>
</dbReference>
<evidence type="ECO:0000256" key="1">
    <source>
        <dbReference type="ARBA" id="ARBA00001913"/>
    </source>
</evidence>
<dbReference type="PANTHER" id="PTHR10342:SF273">
    <property type="entry name" value="RE14504P"/>
    <property type="match status" value="1"/>
</dbReference>